<dbReference type="SUPFAM" id="SSF51695">
    <property type="entry name" value="PLC-like phosphodiesterases"/>
    <property type="match status" value="1"/>
</dbReference>
<dbReference type="InterPro" id="IPR017946">
    <property type="entry name" value="PLC-like_Pdiesterase_TIM-brl"/>
</dbReference>
<reference evidence="2" key="1">
    <citation type="submission" date="2020-07" db="EMBL/GenBank/DDBJ databases">
        <title>Ethylene signaling mediates host invasion by parasitic plants.</title>
        <authorList>
            <person name="Yoshida S."/>
        </authorList>
    </citation>
    <scope>NUCLEOTIDE SEQUENCE</scope>
    <source>
        <strain evidence="2">Okayama</strain>
    </source>
</reference>
<dbReference type="AlphaFoldDB" id="A0A830B8T5"/>
<gene>
    <name evidence="2" type="ORF">PHJA_000311200</name>
</gene>
<keyword evidence="3" id="KW-1185">Reference proteome</keyword>
<feature type="compositionally biased region" description="Acidic residues" evidence="1">
    <location>
        <begin position="49"/>
        <end position="63"/>
    </location>
</feature>
<organism evidence="2 3">
    <name type="scientific">Phtheirospermum japonicum</name>
    <dbReference type="NCBI Taxonomy" id="374723"/>
    <lineage>
        <taxon>Eukaryota</taxon>
        <taxon>Viridiplantae</taxon>
        <taxon>Streptophyta</taxon>
        <taxon>Embryophyta</taxon>
        <taxon>Tracheophyta</taxon>
        <taxon>Spermatophyta</taxon>
        <taxon>Magnoliopsida</taxon>
        <taxon>eudicotyledons</taxon>
        <taxon>Gunneridae</taxon>
        <taxon>Pentapetalae</taxon>
        <taxon>asterids</taxon>
        <taxon>lamiids</taxon>
        <taxon>Lamiales</taxon>
        <taxon>Orobanchaceae</taxon>
        <taxon>Orobanchaceae incertae sedis</taxon>
        <taxon>Phtheirospermum</taxon>
    </lineage>
</organism>
<dbReference type="OrthoDB" id="1737576at2759"/>
<comment type="caution">
    <text evidence="2">The sequence shown here is derived from an EMBL/GenBank/DDBJ whole genome shotgun (WGS) entry which is preliminary data.</text>
</comment>
<accession>A0A830B8T5</accession>
<feature type="region of interest" description="Disordered" evidence="1">
    <location>
        <begin position="21"/>
        <end position="63"/>
    </location>
</feature>
<name>A0A830B8T5_9LAMI</name>
<dbReference type="GO" id="GO:0008081">
    <property type="term" value="F:phosphoric diester hydrolase activity"/>
    <property type="evidence" value="ECO:0007669"/>
    <property type="project" value="InterPro"/>
</dbReference>
<sequence>MITQTFGEMVFIPGPEPLSEFASPKSLKSRIVISTKPPNESKMDYNKDDDVDGEDTKTDEEDTKLEVQAAPEYMNLIPIPAGKGKRRMYEWLRVDPTMDLRQQNLALVQQLPDRCYALVVKHPLIVVGTADRNIIIYNL</sequence>
<dbReference type="GO" id="GO:0006629">
    <property type="term" value="P:lipid metabolic process"/>
    <property type="evidence" value="ECO:0007669"/>
    <property type="project" value="InterPro"/>
</dbReference>
<evidence type="ECO:0000256" key="1">
    <source>
        <dbReference type="SAM" id="MobiDB-lite"/>
    </source>
</evidence>
<dbReference type="Proteomes" id="UP000653305">
    <property type="component" value="Unassembled WGS sequence"/>
</dbReference>
<dbReference type="EMBL" id="BMAC01000032">
    <property type="protein sequence ID" value="GFP81679.1"/>
    <property type="molecule type" value="Genomic_DNA"/>
</dbReference>
<proteinExistence type="predicted"/>
<evidence type="ECO:0000313" key="3">
    <source>
        <dbReference type="Proteomes" id="UP000653305"/>
    </source>
</evidence>
<evidence type="ECO:0000313" key="2">
    <source>
        <dbReference type="EMBL" id="GFP81679.1"/>
    </source>
</evidence>
<feature type="compositionally biased region" description="Basic and acidic residues" evidence="1">
    <location>
        <begin position="39"/>
        <end position="48"/>
    </location>
</feature>
<protein>
    <submittedName>
        <fullName evidence="2">Protein rae1</fullName>
    </submittedName>
</protein>